<evidence type="ECO:0008006" key="4">
    <source>
        <dbReference type="Google" id="ProtNLM"/>
    </source>
</evidence>
<feature type="chain" id="PRO_5021868010" description="VCBS repeat-containing protein" evidence="1">
    <location>
        <begin position="23"/>
        <end position="168"/>
    </location>
</feature>
<dbReference type="RefSeq" id="WP_144333224.1">
    <property type="nucleotide sequence ID" value="NZ_VLPL01000005.1"/>
</dbReference>
<reference evidence="2 3" key="1">
    <citation type="submission" date="2019-07" db="EMBL/GenBank/DDBJ databases">
        <authorList>
            <person name="Huq M.A."/>
        </authorList>
    </citation>
    <scope>NUCLEOTIDE SEQUENCE [LARGE SCALE GENOMIC DNA]</scope>
    <source>
        <strain evidence="2 3">MAH-3</strain>
    </source>
</reference>
<evidence type="ECO:0000313" key="2">
    <source>
        <dbReference type="EMBL" id="TSJ42269.1"/>
    </source>
</evidence>
<comment type="caution">
    <text evidence="2">The sequence shown here is derived from an EMBL/GenBank/DDBJ whole genome shotgun (WGS) entry which is preliminary data.</text>
</comment>
<name>A0A556MR69_9FLAO</name>
<organism evidence="2 3">
    <name type="scientific">Fluviicola chungangensis</name>
    <dbReference type="NCBI Taxonomy" id="2597671"/>
    <lineage>
        <taxon>Bacteria</taxon>
        <taxon>Pseudomonadati</taxon>
        <taxon>Bacteroidota</taxon>
        <taxon>Flavobacteriia</taxon>
        <taxon>Flavobacteriales</taxon>
        <taxon>Crocinitomicaceae</taxon>
        <taxon>Fluviicola</taxon>
    </lineage>
</organism>
<dbReference type="EMBL" id="VLPL01000005">
    <property type="protein sequence ID" value="TSJ42269.1"/>
    <property type="molecule type" value="Genomic_DNA"/>
</dbReference>
<keyword evidence="1" id="KW-0732">Signal</keyword>
<evidence type="ECO:0000256" key="1">
    <source>
        <dbReference type="SAM" id="SignalP"/>
    </source>
</evidence>
<protein>
    <recommendedName>
        <fullName evidence="4">VCBS repeat-containing protein</fullName>
    </recommendedName>
</protein>
<evidence type="ECO:0000313" key="3">
    <source>
        <dbReference type="Proteomes" id="UP000316008"/>
    </source>
</evidence>
<keyword evidence="3" id="KW-1185">Reference proteome</keyword>
<sequence length="168" mass="19282">MKTLLSLSLVVCMCFFSASGFGETDTLLIQNNIPEWVKPVLEKSEMAQKHQILTDFNPFYFEADFTGDGQVDIAFFVENKIDKTKGVMIINNVKNLVYVIGCGTATDMGTSFSWTKRWFIYRNKYIMNDGNKKKISLKLPAIQLIRSETNSLVIYWTGKKYKTFLQQS</sequence>
<feature type="signal peptide" evidence="1">
    <location>
        <begin position="1"/>
        <end position="22"/>
    </location>
</feature>
<dbReference type="AlphaFoldDB" id="A0A556MR69"/>
<accession>A0A556MR69</accession>
<proteinExistence type="predicted"/>
<dbReference type="OrthoDB" id="6717268at2"/>
<gene>
    <name evidence="2" type="ORF">FO442_10905</name>
</gene>
<dbReference type="Proteomes" id="UP000316008">
    <property type="component" value="Unassembled WGS sequence"/>
</dbReference>